<dbReference type="OrthoDB" id="1740536at2759"/>
<evidence type="ECO:0000313" key="2">
    <source>
        <dbReference type="EMBL" id="RDX99899.1"/>
    </source>
</evidence>
<protein>
    <recommendedName>
        <fullName evidence="4">Retrotransposon gag domain-containing protein</fullName>
    </recommendedName>
</protein>
<proteinExistence type="predicted"/>
<feature type="region of interest" description="Disordered" evidence="1">
    <location>
        <begin position="23"/>
        <end position="51"/>
    </location>
</feature>
<gene>
    <name evidence="2" type="ORF">CR513_16978</name>
</gene>
<evidence type="ECO:0008006" key="4">
    <source>
        <dbReference type="Google" id="ProtNLM"/>
    </source>
</evidence>
<comment type="caution">
    <text evidence="2">The sequence shown here is derived from an EMBL/GenBank/DDBJ whole genome shotgun (WGS) entry which is preliminary data.</text>
</comment>
<keyword evidence="3" id="KW-1185">Reference proteome</keyword>
<organism evidence="2 3">
    <name type="scientific">Mucuna pruriens</name>
    <name type="common">Velvet bean</name>
    <name type="synonym">Dolichos pruriens</name>
    <dbReference type="NCBI Taxonomy" id="157652"/>
    <lineage>
        <taxon>Eukaryota</taxon>
        <taxon>Viridiplantae</taxon>
        <taxon>Streptophyta</taxon>
        <taxon>Embryophyta</taxon>
        <taxon>Tracheophyta</taxon>
        <taxon>Spermatophyta</taxon>
        <taxon>Magnoliopsida</taxon>
        <taxon>eudicotyledons</taxon>
        <taxon>Gunneridae</taxon>
        <taxon>Pentapetalae</taxon>
        <taxon>rosids</taxon>
        <taxon>fabids</taxon>
        <taxon>Fabales</taxon>
        <taxon>Fabaceae</taxon>
        <taxon>Papilionoideae</taxon>
        <taxon>50 kb inversion clade</taxon>
        <taxon>NPAAA clade</taxon>
        <taxon>indigoferoid/millettioid clade</taxon>
        <taxon>Phaseoleae</taxon>
        <taxon>Mucuna</taxon>
    </lineage>
</organism>
<evidence type="ECO:0000313" key="3">
    <source>
        <dbReference type="Proteomes" id="UP000257109"/>
    </source>
</evidence>
<sequence>MGKIRARAEKHKEAKEDLANRLKAERQYVPLQEMKPNTSRGSNEETKIPNPNLNHYAILSCWNSRKQRRMMGRKQDEWCDFHKAHGHSTEECRTLQTQIERLIQEGCLRHFVKTNEKERLTTGELLERYRSRTP</sequence>
<dbReference type="Proteomes" id="UP000257109">
    <property type="component" value="Unassembled WGS sequence"/>
</dbReference>
<accession>A0A371HAV6</accession>
<feature type="non-terminal residue" evidence="2">
    <location>
        <position position="1"/>
    </location>
</feature>
<dbReference type="AlphaFoldDB" id="A0A371HAV6"/>
<dbReference type="EMBL" id="QJKJ01003112">
    <property type="protein sequence ID" value="RDX99899.1"/>
    <property type="molecule type" value="Genomic_DNA"/>
</dbReference>
<reference evidence="2" key="1">
    <citation type="submission" date="2018-05" db="EMBL/GenBank/DDBJ databases">
        <title>Draft genome of Mucuna pruriens seed.</title>
        <authorList>
            <person name="Nnadi N.E."/>
            <person name="Vos R."/>
            <person name="Hasami M.H."/>
            <person name="Devisetty U.K."/>
            <person name="Aguiy J.C."/>
        </authorList>
    </citation>
    <scope>NUCLEOTIDE SEQUENCE [LARGE SCALE GENOMIC DNA]</scope>
    <source>
        <strain evidence="2">JCA_2017</strain>
    </source>
</reference>
<name>A0A371HAV6_MUCPR</name>
<evidence type="ECO:0000256" key="1">
    <source>
        <dbReference type="SAM" id="MobiDB-lite"/>
    </source>
</evidence>